<gene>
    <name evidence="1" type="ORF">Scep_027583</name>
</gene>
<dbReference type="AlphaFoldDB" id="A0AAP0HL84"/>
<evidence type="ECO:0000313" key="1">
    <source>
        <dbReference type="EMBL" id="KAK9088501.1"/>
    </source>
</evidence>
<reference evidence="1 2" key="1">
    <citation type="submission" date="2024-01" db="EMBL/GenBank/DDBJ databases">
        <title>Genome assemblies of Stephania.</title>
        <authorList>
            <person name="Yang L."/>
        </authorList>
    </citation>
    <scope>NUCLEOTIDE SEQUENCE [LARGE SCALE GENOMIC DNA]</scope>
    <source>
        <strain evidence="1">JXDWG</strain>
        <tissue evidence="1">Leaf</tissue>
    </source>
</reference>
<organism evidence="1 2">
    <name type="scientific">Stephania cephalantha</name>
    <dbReference type="NCBI Taxonomy" id="152367"/>
    <lineage>
        <taxon>Eukaryota</taxon>
        <taxon>Viridiplantae</taxon>
        <taxon>Streptophyta</taxon>
        <taxon>Embryophyta</taxon>
        <taxon>Tracheophyta</taxon>
        <taxon>Spermatophyta</taxon>
        <taxon>Magnoliopsida</taxon>
        <taxon>Ranunculales</taxon>
        <taxon>Menispermaceae</taxon>
        <taxon>Menispermoideae</taxon>
        <taxon>Cissampelideae</taxon>
        <taxon>Stephania</taxon>
    </lineage>
</organism>
<protein>
    <recommendedName>
        <fullName evidence="3">OTU domain-containing protein</fullName>
    </recommendedName>
</protein>
<sequence>MRCASRRTQSGSNMAYGHYLEPDWLPHVEAIIDVVSDENCGYRCIASGLGLADVDGWRIVRRRMYDEIIGYEDLWREVLGSSFETVNNAVHCPEKQDGASFKEWLTLPDMGLLVSTAFNVILVNLSHGSASTFLPLRSTPPSSLHNRLIIAMENERNIHWVMVQLCVNAPLPSLYPSWDRYVDDCAKGWRDGFVFRDIAPIATADDEATIPVVDLDTPRLKLVPRNLDG</sequence>
<evidence type="ECO:0008006" key="3">
    <source>
        <dbReference type="Google" id="ProtNLM"/>
    </source>
</evidence>
<name>A0AAP0HL84_9MAGN</name>
<keyword evidence="2" id="KW-1185">Reference proteome</keyword>
<dbReference type="Proteomes" id="UP001419268">
    <property type="component" value="Unassembled WGS sequence"/>
</dbReference>
<evidence type="ECO:0000313" key="2">
    <source>
        <dbReference type="Proteomes" id="UP001419268"/>
    </source>
</evidence>
<accession>A0AAP0HL84</accession>
<dbReference type="EMBL" id="JBBNAG010000012">
    <property type="protein sequence ID" value="KAK9088501.1"/>
    <property type="molecule type" value="Genomic_DNA"/>
</dbReference>
<comment type="caution">
    <text evidence="1">The sequence shown here is derived from an EMBL/GenBank/DDBJ whole genome shotgun (WGS) entry which is preliminary data.</text>
</comment>
<proteinExistence type="predicted"/>